<proteinExistence type="predicted"/>
<gene>
    <name evidence="1" type="ORF">ACFY35_44425</name>
</gene>
<dbReference type="Gene3D" id="2.160.20.80">
    <property type="entry name" value="E3 ubiquitin-protein ligase SopA"/>
    <property type="match status" value="1"/>
</dbReference>
<dbReference type="InterPro" id="IPR051082">
    <property type="entry name" value="Pentapeptide-BTB/POZ_domain"/>
</dbReference>
<evidence type="ECO:0000313" key="1">
    <source>
        <dbReference type="EMBL" id="MFF5296528.1"/>
    </source>
</evidence>
<reference evidence="1 2" key="1">
    <citation type="submission" date="2024-10" db="EMBL/GenBank/DDBJ databases">
        <title>The Natural Products Discovery Center: Release of the First 8490 Sequenced Strains for Exploring Actinobacteria Biosynthetic Diversity.</title>
        <authorList>
            <person name="Kalkreuter E."/>
            <person name="Kautsar S.A."/>
            <person name="Yang D."/>
            <person name="Bader C.D."/>
            <person name="Teijaro C.N."/>
            <person name="Fluegel L."/>
            <person name="Davis C.M."/>
            <person name="Simpson J.R."/>
            <person name="Lauterbach L."/>
            <person name="Steele A.D."/>
            <person name="Gui C."/>
            <person name="Meng S."/>
            <person name="Li G."/>
            <person name="Viehrig K."/>
            <person name="Ye F."/>
            <person name="Su P."/>
            <person name="Kiefer A.F."/>
            <person name="Nichols A."/>
            <person name="Cepeda A.J."/>
            <person name="Yan W."/>
            <person name="Fan B."/>
            <person name="Jiang Y."/>
            <person name="Adhikari A."/>
            <person name="Zheng C.-J."/>
            <person name="Schuster L."/>
            <person name="Cowan T.M."/>
            <person name="Smanski M.J."/>
            <person name="Chevrette M.G."/>
            <person name="De Carvalho L.P.S."/>
            <person name="Shen B."/>
        </authorList>
    </citation>
    <scope>NUCLEOTIDE SEQUENCE [LARGE SCALE GENOMIC DNA]</scope>
    <source>
        <strain evidence="1 2">NPDC000087</strain>
    </source>
</reference>
<name>A0ABW6WU79_9ACTN</name>
<dbReference type="SUPFAM" id="SSF141571">
    <property type="entry name" value="Pentapeptide repeat-like"/>
    <property type="match status" value="1"/>
</dbReference>
<dbReference type="Proteomes" id="UP001602245">
    <property type="component" value="Unassembled WGS sequence"/>
</dbReference>
<dbReference type="Pfam" id="PF00805">
    <property type="entry name" value="Pentapeptide"/>
    <property type="match status" value="3"/>
</dbReference>
<keyword evidence="2" id="KW-1185">Reference proteome</keyword>
<evidence type="ECO:0000313" key="2">
    <source>
        <dbReference type="Proteomes" id="UP001602245"/>
    </source>
</evidence>
<comment type="caution">
    <text evidence="1">The sequence shown here is derived from an EMBL/GenBank/DDBJ whole genome shotgun (WGS) entry which is preliminary data.</text>
</comment>
<dbReference type="EMBL" id="JBIAZU010000008">
    <property type="protein sequence ID" value="MFF5296528.1"/>
    <property type="molecule type" value="Genomic_DNA"/>
</dbReference>
<organism evidence="1 2">
    <name type="scientific">Paractinoplanes globisporus</name>
    <dbReference type="NCBI Taxonomy" id="113565"/>
    <lineage>
        <taxon>Bacteria</taxon>
        <taxon>Bacillati</taxon>
        <taxon>Actinomycetota</taxon>
        <taxon>Actinomycetes</taxon>
        <taxon>Micromonosporales</taxon>
        <taxon>Micromonosporaceae</taxon>
        <taxon>Paractinoplanes</taxon>
    </lineage>
</organism>
<accession>A0ABW6WU79</accession>
<dbReference type="RefSeq" id="WP_020517297.1">
    <property type="nucleotide sequence ID" value="NZ_JBIAZU010000008.1"/>
</dbReference>
<dbReference type="InterPro" id="IPR001646">
    <property type="entry name" value="5peptide_repeat"/>
</dbReference>
<dbReference type="PANTHER" id="PTHR14136">
    <property type="entry name" value="BTB_POZ DOMAIN-CONTAINING PROTEIN KCTD9"/>
    <property type="match status" value="1"/>
</dbReference>
<dbReference type="PANTHER" id="PTHR14136:SF17">
    <property type="entry name" value="BTB_POZ DOMAIN-CONTAINING PROTEIN KCTD9"/>
    <property type="match status" value="1"/>
</dbReference>
<protein>
    <submittedName>
        <fullName evidence="1">Pentapeptide repeat-containing protein</fullName>
    </submittedName>
</protein>
<sequence length="300" mass="31925">MSRQGQIADRFTAAIDQLGQEGKDKLSIRLGGVYALQRIMVESSSSESAAIEVLSAFVRTHASRPSMTPRAVSTSPEDVRAAVAVLGHRPHPTAPEYDRVNLSGSLLGLGLADLHGVVFDDVDLTGADLHGASLGKTRLLTARCGGCDLSGADLGRADLTGFRGIEARFNFASITAADMDWANLQDAHLDGCHLNHSQLKNADLSGATFKMAFLPFADLRSAWLFRADLRGADLSGADLRGAHLRGADMSPAQSQILQFRTDLRGADLSTAEDVTSPMVAGAIIDDRTKLPPGVARPPWR</sequence>